<reference evidence="2 3" key="1">
    <citation type="submission" date="2022-04" db="EMBL/GenBank/DDBJ databases">
        <title>Chromosome-level reference genomes for two strains of Caenorhabditis briggsae: an improved platform for comparative genomics.</title>
        <authorList>
            <person name="Stevens L."/>
            <person name="Andersen E."/>
        </authorList>
    </citation>
    <scope>NUCLEOTIDE SEQUENCE [LARGE SCALE GENOMIC DNA]</scope>
    <source>
        <strain evidence="2">VX34</strain>
        <tissue evidence="2">Whole-organism</tissue>
    </source>
</reference>
<gene>
    <name evidence="2" type="ORF">L5515_009829</name>
</gene>
<sequence>MTSLPEDSESRANAGGNRQMKMAEKSNASQMRIKKNKEQKKKKDPIQTSSDVDTLNSKEFNKILNTRNLLADFGAGEKESDFEKALDRLEQFLGTTKAEYEDVENLTNVLLKEMEKLTVGIESIGDVLDSESVA</sequence>
<proteinExistence type="predicted"/>
<dbReference type="AlphaFoldDB" id="A0AAE9JP74"/>
<name>A0AAE9JP74_CAEBR</name>
<dbReference type="Proteomes" id="UP000829354">
    <property type="component" value="Chromosome V"/>
</dbReference>
<evidence type="ECO:0000313" key="2">
    <source>
        <dbReference type="EMBL" id="UMM38398.1"/>
    </source>
</evidence>
<feature type="compositionally biased region" description="Basic residues" evidence="1">
    <location>
        <begin position="32"/>
        <end position="43"/>
    </location>
</feature>
<evidence type="ECO:0000313" key="3">
    <source>
        <dbReference type="Proteomes" id="UP000829354"/>
    </source>
</evidence>
<keyword evidence="3" id="KW-1185">Reference proteome</keyword>
<dbReference type="EMBL" id="CP092624">
    <property type="protein sequence ID" value="UMM38398.1"/>
    <property type="molecule type" value="Genomic_DNA"/>
</dbReference>
<evidence type="ECO:0000256" key="1">
    <source>
        <dbReference type="SAM" id="MobiDB-lite"/>
    </source>
</evidence>
<feature type="region of interest" description="Disordered" evidence="1">
    <location>
        <begin position="1"/>
        <end position="54"/>
    </location>
</feature>
<organism evidence="2 3">
    <name type="scientific">Caenorhabditis briggsae</name>
    <dbReference type="NCBI Taxonomy" id="6238"/>
    <lineage>
        <taxon>Eukaryota</taxon>
        <taxon>Metazoa</taxon>
        <taxon>Ecdysozoa</taxon>
        <taxon>Nematoda</taxon>
        <taxon>Chromadorea</taxon>
        <taxon>Rhabditida</taxon>
        <taxon>Rhabditina</taxon>
        <taxon>Rhabditomorpha</taxon>
        <taxon>Rhabditoidea</taxon>
        <taxon>Rhabditidae</taxon>
        <taxon>Peloderinae</taxon>
        <taxon>Caenorhabditis</taxon>
    </lineage>
</organism>
<accession>A0AAE9JP74</accession>
<protein>
    <submittedName>
        <fullName evidence="2">Uncharacterized protein</fullName>
    </submittedName>
</protein>